<name>A0AAV7UWQ6_PLEWA</name>
<dbReference type="Gene3D" id="3.60.10.10">
    <property type="entry name" value="Endonuclease/exonuclease/phosphatase"/>
    <property type="match status" value="1"/>
</dbReference>
<evidence type="ECO:0008006" key="3">
    <source>
        <dbReference type="Google" id="ProtNLM"/>
    </source>
</evidence>
<accession>A0AAV7UWQ6</accession>
<proteinExistence type="predicted"/>
<dbReference type="Proteomes" id="UP001066276">
    <property type="component" value="Chromosome 2_2"/>
</dbReference>
<comment type="caution">
    <text evidence="1">The sequence shown here is derived from an EMBL/GenBank/DDBJ whole genome shotgun (WGS) entry which is preliminary data.</text>
</comment>
<evidence type="ECO:0000313" key="1">
    <source>
        <dbReference type="EMBL" id="KAJ1192987.1"/>
    </source>
</evidence>
<sequence length="270" mass="30403">MLGAARGRPAMDDETELGLSSLLCCPADHFTCCVEDCLLGAGKLCCRGVLSWIRPKVPFELDTQRVVPERRYVCILGHQDGPDNYILGIYAPDTRQVTHLHSLDGFVESSLSEPPVLGGDFNCVLDILMWHLQWSAVEDEEYSGTIEEEIQKFFTENTGSASSPFMILDAFKVYIQRICLKTFTRVRSVLSAQFRSTEIDLHPLEIRSVLDVDSYCLLVQKCWQHSEVCTQILHHDYGMYMATRYVEGDRAGGLFTGLLRAETQCHPIAT</sequence>
<gene>
    <name evidence="1" type="ORF">NDU88_002293</name>
</gene>
<reference evidence="1" key="1">
    <citation type="journal article" date="2022" name="bioRxiv">
        <title>Sequencing and chromosome-scale assembly of the giantPleurodeles waltlgenome.</title>
        <authorList>
            <person name="Brown T."/>
            <person name="Elewa A."/>
            <person name="Iarovenko S."/>
            <person name="Subramanian E."/>
            <person name="Araus A.J."/>
            <person name="Petzold A."/>
            <person name="Susuki M."/>
            <person name="Suzuki K.-i.T."/>
            <person name="Hayashi T."/>
            <person name="Toyoda A."/>
            <person name="Oliveira C."/>
            <person name="Osipova E."/>
            <person name="Leigh N.D."/>
            <person name="Simon A."/>
            <person name="Yun M.H."/>
        </authorList>
    </citation>
    <scope>NUCLEOTIDE SEQUENCE</scope>
    <source>
        <strain evidence="1">20211129_DDA</strain>
        <tissue evidence="1">Liver</tissue>
    </source>
</reference>
<evidence type="ECO:0000313" key="2">
    <source>
        <dbReference type="Proteomes" id="UP001066276"/>
    </source>
</evidence>
<organism evidence="1 2">
    <name type="scientific">Pleurodeles waltl</name>
    <name type="common">Iberian ribbed newt</name>
    <dbReference type="NCBI Taxonomy" id="8319"/>
    <lineage>
        <taxon>Eukaryota</taxon>
        <taxon>Metazoa</taxon>
        <taxon>Chordata</taxon>
        <taxon>Craniata</taxon>
        <taxon>Vertebrata</taxon>
        <taxon>Euteleostomi</taxon>
        <taxon>Amphibia</taxon>
        <taxon>Batrachia</taxon>
        <taxon>Caudata</taxon>
        <taxon>Salamandroidea</taxon>
        <taxon>Salamandridae</taxon>
        <taxon>Pleurodelinae</taxon>
        <taxon>Pleurodeles</taxon>
    </lineage>
</organism>
<keyword evidence="2" id="KW-1185">Reference proteome</keyword>
<protein>
    <recommendedName>
        <fullName evidence="3">Endonuclease/exonuclease/phosphatase domain-containing protein</fullName>
    </recommendedName>
</protein>
<dbReference type="EMBL" id="JANPWB010000004">
    <property type="protein sequence ID" value="KAJ1192987.1"/>
    <property type="molecule type" value="Genomic_DNA"/>
</dbReference>
<dbReference type="AlphaFoldDB" id="A0AAV7UWQ6"/>
<dbReference type="InterPro" id="IPR036691">
    <property type="entry name" value="Endo/exonu/phosph_ase_sf"/>
</dbReference>